<keyword evidence="2" id="KW-0472">Membrane</keyword>
<evidence type="ECO:0000259" key="3">
    <source>
        <dbReference type="Pfam" id="PF01103"/>
    </source>
</evidence>
<comment type="caution">
    <text evidence="4">The sequence shown here is derived from an EMBL/GenBank/DDBJ whole genome shotgun (WGS) entry which is preliminary data.</text>
</comment>
<protein>
    <submittedName>
        <fullName evidence="4">BamA/TamA family outer membrane protein</fullName>
    </submittedName>
</protein>
<comment type="subcellular location">
    <subcellularLocation>
        <location evidence="1">Membrane</location>
    </subcellularLocation>
</comment>
<name>A0A7V8SXJ8_9BACT</name>
<evidence type="ECO:0000256" key="2">
    <source>
        <dbReference type="ARBA" id="ARBA00023136"/>
    </source>
</evidence>
<dbReference type="GO" id="GO:0019867">
    <property type="term" value="C:outer membrane"/>
    <property type="evidence" value="ECO:0007669"/>
    <property type="project" value="InterPro"/>
</dbReference>
<reference evidence="4" key="1">
    <citation type="submission" date="2020-06" db="EMBL/GenBank/DDBJ databases">
        <title>Legume-microbial interactions unlock mineral nutrients during tropical forest succession.</title>
        <authorList>
            <person name="Epihov D.Z."/>
        </authorList>
    </citation>
    <scope>NUCLEOTIDE SEQUENCE [LARGE SCALE GENOMIC DNA]</scope>
    <source>
        <strain evidence="4">Pan2503</strain>
    </source>
</reference>
<dbReference type="Pfam" id="PF01103">
    <property type="entry name" value="Omp85"/>
    <property type="match status" value="1"/>
</dbReference>
<accession>A0A7V8SXJ8</accession>
<feature type="domain" description="Bacterial surface antigen (D15)" evidence="3">
    <location>
        <begin position="4"/>
        <end position="322"/>
    </location>
</feature>
<sequence>NLLNYVQNSRGFTVSSSYPLRRSFARLGITYGYDISDIRPQPGAATSYFQYLNFASVAGPNQLNGVKTSSITPSYTYNTVDSPINPSRGRSIYISTSFAGSYLGGNVNTIGPAIDLKYFKPAPWHKRHILALHLAGSLISGYGGKEIPPFSRRFVGGEQDIRGFDFFGITPIGFIASSATVNVLNADGTPRTQKVFTNGVATNQNVQMAVPSYQLITPGGDTTVIGNFEYRIPIVGPVTLALFADAGVNRILRTTELRMVQTQVDNLNLQFPQAAFDGRVKIAPGTQALRSSTGVELQVLLPIVQAPFRVYFAYNPTNVREYIQPPIVADRSMFPNAATFNGALASYGRAYPYFERNTLFRFTVGRTF</sequence>
<dbReference type="EMBL" id="JACDQQ010001291">
    <property type="protein sequence ID" value="MBA0085966.1"/>
    <property type="molecule type" value="Genomic_DNA"/>
</dbReference>
<gene>
    <name evidence="4" type="ORF">HRJ53_13285</name>
</gene>
<dbReference type="AlphaFoldDB" id="A0A7V8SXJ8"/>
<organism evidence="4 5">
    <name type="scientific">Candidatus Acidiferrum panamense</name>
    <dbReference type="NCBI Taxonomy" id="2741543"/>
    <lineage>
        <taxon>Bacteria</taxon>
        <taxon>Pseudomonadati</taxon>
        <taxon>Acidobacteriota</taxon>
        <taxon>Terriglobia</taxon>
        <taxon>Candidatus Acidiferrales</taxon>
        <taxon>Candidatus Acidiferrum</taxon>
    </lineage>
</organism>
<evidence type="ECO:0000256" key="1">
    <source>
        <dbReference type="ARBA" id="ARBA00004370"/>
    </source>
</evidence>
<feature type="non-terminal residue" evidence="4">
    <location>
        <position position="1"/>
    </location>
</feature>
<evidence type="ECO:0000313" key="5">
    <source>
        <dbReference type="Proteomes" id="UP000567293"/>
    </source>
</evidence>
<evidence type="ECO:0000313" key="4">
    <source>
        <dbReference type="EMBL" id="MBA0085966.1"/>
    </source>
</evidence>
<dbReference type="InterPro" id="IPR000184">
    <property type="entry name" value="Bac_surfAg_D15"/>
</dbReference>
<keyword evidence="5" id="KW-1185">Reference proteome</keyword>
<proteinExistence type="predicted"/>
<dbReference type="Proteomes" id="UP000567293">
    <property type="component" value="Unassembled WGS sequence"/>
</dbReference>
<dbReference type="Gene3D" id="2.40.160.50">
    <property type="entry name" value="membrane protein fhac: a member of the omp85/tpsb transporter family"/>
    <property type="match status" value="1"/>
</dbReference>